<dbReference type="AlphaFoldDB" id="A0A392RYR1"/>
<evidence type="ECO:0000313" key="1">
    <source>
        <dbReference type="EMBL" id="MCI41297.1"/>
    </source>
</evidence>
<sequence length="47" mass="5206">VLDEIGVDIASQLSAAPKGSIKTKNAENVSRYISYYIFFASPFFLHP</sequence>
<comment type="caution">
    <text evidence="1">The sequence shown here is derived from an EMBL/GenBank/DDBJ whole genome shotgun (WGS) entry which is preliminary data.</text>
</comment>
<protein>
    <submittedName>
        <fullName evidence="1">Vacuolar protein sorting-associated protein 2-like</fullName>
    </submittedName>
</protein>
<feature type="non-terminal residue" evidence="1">
    <location>
        <position position="1"/>
    </location>
</feature>
<dbReference type="Proteomes" id="UP000265520">
    <property type="component" value="Unassembled WGS sequence"/>
</dbReference>
<dbReference type="EMBL" id="LXQA010290452">
    <property type="protein sequence ID" value="MCI41297.1"/>
    <property type="molecule type" value="Genomic_DNA"/>
</dbReference>
<accession>A0A392RYR1</accession>
<reference evidence="1 2" key="1">
    <citation type="journal article" date="2018" name="Front. Plant Sci.">
        <title>Red Clover (Trifolium pratense) and Zigzag Clover (T. medium) - A Picture of Genomic Similarities and Differences.</title>
        <authorList>
            <person name="Dluhosova J."/>
            <person name="Istvanek J."/>
            <person name="Nedelnik J."/>
            <person name="Repkova J."/>
        </authorList>
    </citation>
    <scope>NUCLEOTIDE SEQUENCE [LARGE SCALE GENOMIC DNA]</scope>
    <source>
        <strain evidence="2">cv. 10/8</strain>
        <tissue evidence="1">Leaf</tissue>
    </source>
</reference>
<proteinExistence type="predicted"/>
<evidence type="ECO:0000313" key="2">
    <source>
        <dbReference type="Proteomes" id="UP000265520"/>
    </source>
</evidence>
<organism evidence="1 2">
    <name type="scientific">Trifolium medium</name>
    <dbReference type="NCBI Taxonomy" id="97028"/>
    <lineage>
        <taxon>Eukaryota</taxon>
        <taxon>Viridiplantae</taxon>
        <taxon>Streptophyta</taxon>
        <taxon>Embryophyta</taxon>
        <taxon>Tracheophyta</taxon>
        <taxon>Spermatophyta</taxon>
        <taxon>Magnoliopsida</taxon>
        <taxon>eudicotyledons</taxon>
        <taxon>Gunneridae</taxon>
        <taxon>Pentapetalae</taxon>
        <taxon>rosids</taxon>
        <taxon>fabids</taxon>
        <taxon>Fabales</taxon>
        <taxon>Fabaceae</taxon>
        <taxon>Papilionoideae</taxon>
        <taxon>50 kb inversion clade</taxon>
        <taxon>NPAAA clade</taxon>
        <taxon>Hologalegina</taxon>
        <taxon>IRL clade</taxon>
        <taxon>Trifolieae</taxon>
        <taxon>Trifolium</taxon>
    </lineage>
</organism>
<keyword evidence="2" id="KW-1185">Reference proteome</keyword>
<name>A0A392RYR1_9FABA</name>